<dbReference type="RefSeq" id="XP_030070687.1">
    <property type="nucleotide sequence ID" value="XM_030214827.1"/>
</dbReference>
<protein>
    <submittedName>
        <fullName evidence="7">Uncharacterized protein LOC115477759</fullName>
    </submittedName>
</protein>
<dbReference type="KEGG" id="muo:115477759"/>
<comment type="subcellular location">
    <subcellularLocation>
        <location evidence="1">Secreted</location>
    </subcellularLocation>
</comment>
<keyword evidence="4" id="KW-0964">Secreted</keyword>
<dbReference type="Gene3D" id="1.20.1250.10">
    <property type="match status" value="2"/>
</dbReference>
<evidence type="ECO:0000256" key="4">
    <source>
        <dbReference type="ARBA" id="ARBA00022525"/>
    </source>
</evidence>
<keyword evidence="3" id="KW-0202">Cytokine</keyword>
<evidence type="ECO:0000313" key="7">
    <source>
        <dbReference type="RefSeq" id="XP_030070687.1"/>
    </source>
</evidence>
<gene>
    <name evidence="7" type="primary">LOC115477759</name>
</gene>
<evidence type="ECO:0000256" key="5">
    <source>
        <dbReference type="ARBA" id="ARBA00023180"/>
    </source>
</evidence>
<dbReference type="AlphaFoldDB" id="A0A6P7YU21"/>
<dbReference type="InterPro" id="IPR002069">
    <property type="entry name" value="Interferon_gamma"/>
</dbReference>
<sequence>MASYTEENVILGLLTEEPKLLPVLANKKCHKETMSQVTEYLVKRITAFKASVQKNCHVRDQLLSFYVKDVLGSIKDGTGTENMIDGFAFLKENMRNCLREKGVYKAISELDMLVLWIDAFDNPSPSTQEQESNRLMKEKMQEAMLCFGSYSTYNIDLVKLNEDVVSLKQHFDSSDSLASAEDNEGPVFIRLLKSWTEESDRRLLLSQIVSLYLEMFQKDLWKNSSVEGNIESLRVVLTQVKKDVLQASSERVKTLLDLQKLKMNDTRIQRKAILDLFCVLQELKAISSKQSLSTCVRRKRNKERKRRGNKN</sequence>
<dbReference type="InParanoid" id="A0A6P7YU21"/>
<dbReference type="GO" id="GO:0006955">
    <property type="term" value="P:immune response"/>
    <property type="evidence" value="ECO:0007669"/>
    <property type="project" value="InterPro"/>
</dbReference>
<dbReference type="GO" id="GO:0005615">
    <property type="term" value="C:extracellular space"/>
    <property type="evidence" value="ECO:0007669"/>
    <property type="project" value="UniProtKB-KW"/>
</dbReference>
<evidence type="ECO:0000256" key="1">
    <source>
        <dbReference type="ARBA" id="ARBA00004613"/>
    </source>
</evidence>
<dbReference type="GeneID" id="115477759"/>
<name>A0A6P7YU21_9AMPH</name>
<organism evidence="6 7">
    <name type="scientific">Microcaecilia unicolor</name>
    <dbReference type="NCBI Taxonomy" id="1415580"/>
    <lineage>
        <taxon>Eukaryota</taxon>
        <taxon>Metazoa</taxon>
        <taxon>Chordata</taxon>
        <taxon>Craniata</taxon>
        <taxon>Vertebrata</taxon>
        <taxon>Euteleostomi</taxon>
        <taxon>Amphibia</taxon>
        <taxon>Gymnophiona</taxon>
        <taxon>Siphonopidae</taxon>
        <taxon>Microcaecilia</taxon>
    </lineage>
</organism>
<dbReference type="GO" id="GO:0005133">
    <property type="term" value="F:type II interferon receptor binding"/>
    <property type="evidence" value="ECO:0007669"/>
    <property type="project" value="InterPro"/>
</dbReference>
<dbReference type="Proteomes" id="UP000515156">
    <property type="component" value="Chromosome 9"/>
</dbReference>
<evidence type="ECO:0000256" key="3">
    <source>
        <dbReference type="ARBA" id="ARBA00022514"/>
    </source>
</evidence>
<dbReference type="SUPFAM" id="SSF47266">
    <property type="entry name" value="4-helical cytokines"/>
    <property type="match status" value="2"/>
</dbReference>
<evidence type="ECO:0000313" key="6">
    <source>
        <dbReference type="Proteomes" id="UP000515156"/>
    </source>
</evidence>
<evidence type="ECO:0000256" key="2">
    <source>
        <dbReference type="ARBA" id="ARBA00007566"/>
    </source>
</evidence>
<dbReference type="PANTHER" id="PTHR11419:SF0">
    <property type="entry name" value="INTERFERON GAMMA"/>
    <property type="match status" value="1"/>
</dbReference>
<dbReference type="Pfam" id="PF00714">
    <property type="entry name" value="IFN-gamma"/>
    <property type="match status" value="1"/>
</dbReference>
<reference evidence="7" key="1">
    <citation type="submission" date="2025-08" db="UniProtKB">
        <authorList>
            <consortium name="RefSeq"/>
        </authorList>
    </citation>
    <scope>IDENTIFICATION</scope>
</reference>
<keyword evidence="5" id="KW-0325">Glycoprotein</keyword>
<accession>A0A6P7YU21</accession>
<dbReference type="GO" id="GO:0005125">
    <property type="term" value="F:cytokine activity"/>
    <property type="evidence" value="ECO:0007669"/>
    <property type="project" value="UniProtKB-KW"/>
</dbReference>
<dbReference type="OrthoDB" id="9937106at2759"/>
<comment type="similarity">
    <text evidence="2">Belongs to the type II (or gamma) interferon family.</text>
</comment>
<dbReference type="PANTHER" id="PTHR11419">
    <property type="entry name" value="INTERFERON GAMMA"/>
    <property type="match status" value="1"/>
</dbReference>
<keyword evidence="6" id="KW-1185">Reference proteome</keyword>
<proteinExistence type="inferred from homology"/>
<dbReference type="InterPro" id="IPR009079">
    <property type="entry name" value="4_helix_cytokine-like_core"/>
</dbReference>